<dbReference type="SMART" id="SM00220">
    <property type="entry name" value="S_TKc"/>
    <property type="match status" value="1"/>
</dbReference>
<dbReference type="EMBL" id="JARK01001379">
    <property type="protein sequence ID" value="EYC13707.1"/>
    <property type="molecule type" value="Genomic_DNA"/>
</dbReference>
<feature type="compositionally biased region" description="Polar residues" evidence="2">
    <location>
        <begin position="513"/>
        <end position="533"/>
    </location>
</feature>
<dbReference type="PROSITE" id="PS50011">
    <property type="entry name" value="PROTEIN_KINASE_DOM"/>
    <property type="match status" value="1"/>
</dbReference>
<name>A0A016UFS0_9BILA</name>
<feature type="compositionally biased region" description="Basic and acidic residues" evidence="2">
    <location>
        <begin position="700"/>
        <end position="712"/>
    </location>
</feature>
<comment type="caution">
    <text evidence="4">The sequence shown here is derived from an EMBL/GenBank/DDBJ whole genome shotgun (WGS) entry which is preliminary data.</text>
</comment>
<protein>
    <recommendedName>
        <fullName evidence="1">non-specific serine/threonine protein kinase</fullName>
        <ecNumber evidence="1">2.7.11.1</ecNumber>
    </recommendedName>
</protein>
<feature type="compositionally biased region" description="Low complexity" evidence="2">
    <location>
        <begin position="546"/>
        <end position="583"/>
    </location>
</feature>
<dbReference type="Pfam" id="PF00069">
    <property type="entry name" value="Pkinase"/>
    <property type="match status" value="1"/>
</dbReference>
<evidence type="ECO:0000313" key="4">
    <source>
        <dbReference type="EMBL" id="EYC13707.1"/>
    </source>
</evidence>
<evidence type="ECO:0000259" key="3">
    <source>
        <dbReference type="PROSITE" id="PS50011"/>
    </source>
</evidence>
<feature type="domain" description="Protein kinase" evidence="3">
    <location>
        <begin position="1"/>
        <end position="279"/>
    </location>
</feature>
<feature type="compositionally biased region" description="Polar residues" evidence="2">
    <location>
        <begin position="366"/>
        <end position="388"/>
    </location>
</feature>
<reference evidence="5" key="1">
    <citation type="journal article" date="2015" name="Nat. Genet.">
        <title>The genome and transcriptome of the zoonotic hookworm Ancylostoma ceylanicum identify infection-specific gene families.</title>
        <authorList>
            <person name="Schwarz E.M."/>
            <person name="Hu Y."/>
            <person name="Antoshechkin I."/>
            <person name="Miller M.M."/>
            <person name="Sternberg P.W."/>
            <person name="Aroian R.V."/>
        </authorList>
    </citation>
    <scope>NUCLEOTIDE SEQUENCE</scope>
    <source>
        <strain evidence="5">HY135</strain>
    </source>
</reference>
<feature type="compositionally biased region" description="Basic and acidic residues" evidence="2">
    <location>
        <begin position="723"/>
        <end position="733"/>
    </location>
</feature>
<organism evidence="4 5">
    <name type="scientific">Ancylostoma ceylanicum</name>
    <dbReference type="NCBI Taxonomy" id="53326"/>
    <lineage>
        <taxon>Eukaryota</taxon>
        <taxon>Metazoa</taxon>
        <taxon>Ecdysozoa</taxon>
        <taxon>Nematoda</taxon>
        <taxon>Chromadorea</taxon>
        <taxon>Rhabditida</taxon>
        <taxon>Rhabditina</taxon>
        <taxon>Rhabditomorpha</taxon>
        <taxon>Strongyloidea</taxon>
        <taxon>Ancylostomatidae</taxon>
        <taxon>Ancylostomatinae</taxon>
        <taxon>Ancylostoma</taxon>
    </lineage>
</organism>
<dbReference type="EC" id="2.7.11.1" evidence="1"/>
<feature type="compositionally biased region" description="Low complexity" evidence="2">
    <location>
        <begin position="611"/>
        <end position="624"/>
    </location>
</feature>
<dbReference type="PANTHER" id="PTHR11909">
    <property type="entry name" value="CASEIN KINASE-RELATED"/>
    <property type="match status" value="1"/>
</dbReference>
<feature type="region of interest" description="Disordered" evidence="2">
    <location>
        <begin position="362"/>
        <end position="777"/>
    </location>
</feature>
<feature type="region of interest" description="Disordered" evidence="2">
    <location>
        <begin position="297"/>
        <end position="335"/>
    </location>
</feature>
<feature type="compositionally biased region" description="Basic and acidic residues" evidence="2">
    <location>
        <begin position="744"/>
        <end position="762"/>
    </location>
</feature>
<evidence type="ECO:0000256" key="1">
    <source>
        <dbReference type="ARBA" id="ARBA00012513"/>
    </source>
</evidence>
<keyword evidence="5" id="KW-1185">Reference proteome</keyword>
<dbReference type="Proteomes" id="UP000024635">
    <property type="component" value="Unassembled WGS sequence"/>
</dbReference>
<dbReference type="SUPFAM" id="SSF56112">
    <property type="entry name" value="Protein kinase-like (PK-like)"/>
    <property type="match status" value="1"/>
</dbReference>
<feature type="compositionally biased region" description="Basic and acidic residues" evidence="2">
    <location>
        <begin position="389"/>
        <end position="409"/>
    </location>
</feature>
<dbReference type="InterPro" id="IPR050235">
    <property type="entry name" value="CK1_Ser-Thr_kinase"/>
</dbReference>
<dbReference type="InterPro" id="IPR011009">
    <property type="entry name" value="Kinase-like_dom_sf"/>
</dbReference>
<dbReference type="InterPro" id="IPR008271">
    <property type="entry name" value="Ser/Thr_kinase_AS"/>
</dbReference>
<evidence type="ECO:0000313" key="5">
    <source>
        <dbReference type="Proteomes" id="UP000024635"/>
    </source>
</evidence>
<gene>
    <name evidence="4" type="primary">Acey_s0043.g877</name>
    <name evidence="4" type="ORF">Y032_0043g877</name>
</gene>
<sequence>MIARLRKAHAATIISPHRCEEHLKEGIVYGNEEVLDKCLYAMKVGLRKESANTVLRFKRELSVLRELKNAGVFHTPLLFDSGRVCDRYYIVMTLFDKSLEKLKENVKGLLRPSSVYHLAGEGIAAIEEVHAIGYIHRDIKPTNFCIGINMAAARLFLVDFGETVKNGKSIRYGVPDAYSLPYWSIDSHKKVAANPRVDLEAWFYTFIEMLDPQLLSWKKCHVESEVLAAKIKFWDEISECLANCSSQILETAKLILEAPDKVDYGAFKKLMDEAKNAYLKGAPLTLEWVKEMPKSFPKRGDHVAPGADQKSVRSVRTQKSAPLKKKQIPEDVASSDEFKSAAGGIMQRFGFRSRKVRVARPLATAQRDTSSQTSFVSDTDVSSASLSQETRKSEGNLSQEKKDVEERASVRQKRKPKQAAETQEPAQSAEKPPEQAGAQPPPASEGETVAATKPEPSKTDGGSNLFQLLSFRVRKTKKPTAPPPEEKPAVQEAQPSAPKESQVRTGEVDVDPSKQTATAQSESSKSESGTLFQMISRRIRRKKAPAAQTSATADAEQAATAQAQAAATTTSQAADAGSAPAAAKPEEASKSAPASPATRSIFARLRPTKRTSSAAPGATTSSASNVQDSAAVLQPGQIATARSSPVEGEKQRGLFNRLRAKMRRSPTSESAPGSIATTKSDAGTDKTTDSAVSTGSKAADTGEQHSVREAVRKKAKKFWKKFVAKEQSDDESKLSQQSKLSNSDLRDKIKMYRQKQEAEKASKPPGEGGQESKEGNN</sequence>
<feature type="compositionally biased region" description="Polar residues" evidence="2">
    <location>
        <begin position="665"/>
        <end position="681"/>
    </location>
</feature>
<dbReference type="GO" id="GO:0004674">
    <property type="term" value="F:protein serine/threonine kinase activity"/>
    <property type="evidence" value="ECO:0007669"/>
    <property type="project" value="UniProtKB-EC"/>
</dbReference>
<dbReference type="STRING" id="53326.A0A016UFS0"/>
<proteinExistence type="predicted"/>
<dbReference type="OrthoDB" id="2687620at2759"/>
<dbReference type="GO" id="GO:0005524">
    <property type="term" value="F:ATP binding"/>
    <property type="evidence" value="ECO:0007669"/>
    <property type="project" value="InterPro"/>
</dbReference>
<accession>A0A016UFS0</accession>
<dbReference type="Gene3D" id="1.10.510.10">
    <property type="entry name" value="Transferase(Phosphotransferase) domain 1"/>
    <property type="match status" value="1"/>
</dbReference>
<dbReference type="PROSITE" id="PS00108">
    <property type="entry name" value="PROTEIN_KINASE_ST"/>
    <property type="match status" value="1"/>
</dbReference>
<dbReference type="InterPro" id="IPR000719">
    <property type="entry name" value="Prot_kinase_dom"/>
</dbReference>
<evidence type="ECO:0000256" key="2">
    <source>
        <dbReference type="SAM" id="MobiDB-lite"/>
    </source>
</evidence>
<dbReference type="AlphaFoldDB" id="A0A016UFS0"/>
<feature type="compositionally biased region" description="Basic residues" evidence="2">
    <location>
        <begin position="713"/>
        <end position="722"/>
    </location>
</feature>